<sequence length="186" mass="22056">MAGSFAAFRILKIEKTFNVVASAFLPEYFQFIGIDVTKHNIPSFIAEPGDWNTTDGIWKEGSKKYRNTLKYHRKDIANLNKHWKYEIPKMYRDMYEESEIQQNKSIPSFKHLFAKIKYHFINQHKLGNFRDYPKTNKIVHIGGIVVEDKKILTQEKSKESEVKLNKYKNLSKNSHFYFSHNFLQSQ</sequence>
<protein>
    <submittedName>
        <fullName evidence="1">Uncharacterized protein</fullName>
    </submittedName>
</protein>
<comment type="caution">
    <text evidence="1">The sequence shown here is derived from an EMBL/GenBank/DDBJ whole genome shotgun (WGS) entry which is preliminary data.</text>
</comment>
<gene>
    <name evidence="1" type="ORF">MENT_LOCUS25485</name>
</gene>
<evidence type="ECO:0000313" key="2">
    <source>
        <dbReference type="Proteomes" id="UP000580250"/>
    </source>
</evidence>
<dbReference type="Proteomes" id="UP000580250">
    <property type="component" value="Unassembled WGS sequence"/>
</dbReference>
<proteinExistence type="predicted"/>
<dbReference type="AlphaFoldDB" id="A0A6V7VG40"/>
<organism evidence="1 2">
    <name type="scientific">Meloidogyne enterolobii</name>
    <name type="common">Root-knot nematode worm</name>
    <name type="synonym">Meloidogyne mayaguensis</name>
    <dbReference type="NCBI Taxonomy" id="390850"/>
    <lineage>
        <taxon>Eukaryota</taxon>
        <taxon>Metazoa</taxon>
        <taxon>Ecdysozoa</taxon>
        <taxon>Nematoda</taxon>
        <taxon>Chromadorea</taxon>
        <taxon>Rhabditida</taxon>
        <taxon>Tylenchina</taxon>
        <taxon>Tylenchomorpha</taxon>
        <taxon>Tylenchoidea</taxon>
        <taxon>Meloidogynidae</taxon>
        <taxon>Meloidogyninae</taxon>
        <taxon>Meloidogyne</taxon>
    </lineage>
</organism>
<accession>A0A6V7VG40</accession>
<reference evidence="1 2" key="1">
    <citation type="submission" date="2020-08" db="EMBL/GenBank/DDBJ databases">
        <authorList>
            <person name="Koutsovoulos G."/>
            <person name="Danchin GJ E."/>
        </authorList>
    </citation>
    <scope>NUCLEOTIDE SEQUENCE [LARGE SCALE GENOMIC DNA]</scope>
</reference>
<evidence type="ECO:0000313" key="1">
    <source>
        <dbReference type="EMBL" id="CAD2173852.1"/>
    </source>
</evidence>
<name>A0A6V7VG40_MELEN</name>
<dbReference type="EMBL" id="CAJEWN010000225">
    <property type="protein sequence ID" value="CAD2173852.1"/>
    <property type="molecule type" value="Genomic_DNA"/>
</dbReference>